<dbReference type="Proteomes" id="UP000008720">
    <property type="component" value="Chromosome"/>
</dbReference>
<name>E4TMW0_MARTH</name>
<dbReference type="Gene3D" id="1.10.260.40">
    <property type="entry name" value="lambda repressor-like DNA-binding domains"/>
    <property type="match status" value="1"/>
</dbReference>
<gene>
    <name evidence="2" type="ordered locus">Ftrac_1401</name>
</gene>
<protein>
    <submittedName>
        <fullName evidence="2">Helix-turn-helix domain-containing protein</fullName>
    </submittedName>
</protein>
<dbReference type="AlphaFoldDB" id="E4TMW0"/>
<accession>E4TMW0</accession>
<dbReference type="HOGENOM" id="CLU_185896_0_0_10"/>
<feature type="domain" description="HTH cro/C1-type" evidence="1">
    <location>
        <begin position="13"/>
        <end position="66"/>
    </location>
</feature>
<sequence>MEQDNRLVSIGAKLKELIKAKGYVNMEHFAHDHQINRVTLYKVLNGSNFQMSTFLKLLDALDIDMKNFFLEL</sequence>
<keyword evidence="3" id="KW-1185">Reference proteome</keyword>
<dbReference type="RefSeq" id="WP_013453540.1">
    <property type="nucleotide sequence ID" value="NC_014759.1"/>
</dbReference>
<evidence type="ECO:0000313" key="3">
    <source>
        <dbReference type="Proteomes" id="UP000008720"/>
    </source>
</evidence>
<dbReference type="EMBL" id="CP002349">
    <property type="protein sequence ID" value="ADR21391.1"/>
    <property type="molecule type" value="Genomic_DNA"/>
</dbReference>
<dbReference type="OrthoDB" id="674942at2"/>
<dbReference type="SUPFAM" id="SSF47413">
    <property type="entry name" value="lambda repressor-like DNA-binding domains"/>
    <property type="match status" value="1"/>
</dbReference>
<dbReference type="GO" id="GO:0003677">
    <property type="term" value="F:DNA binding"/>
    <property type="evidence" value="ECO:0007669"/>
    <property type="project" value="InterPro"/>
</dbReference>
<dbReference type="InterPro" id="IPR001387">
    <property type="entry name" value="Cro/C1-type_HTH"/>
</dbReference>
<evidence type="ECO:0000313" key="2">
    <source>
        <dbReference type="EMBL" id="ADR21391.1"/>
    </source>
</evidence>
<dbReference type="KEGG" id="mtt:Ftrac_1401"/>
<dbReference type="Pfam" id="PF13443">
    <property type="entry name" value="HTH_26"/>
    <property type="match status" value="1"/>
</dbReference>
<evidence type="ECO:0000259" key="1">
    <source>
        <dbReference type="Pfam" id="PF13443"/>
    </source>
</evidence>
<dbReference type="STRING" id="643867.Ftrac_1401"/>
<dbReference type="InterPro" id="IPR010982">
    <property type="entry name" value="Lambda_DNA-bd_dom_sf"/>
</dbReference>
<proteinExistence type="predicted"/>
<reference evidence="2 3" key="1">
    <citation type="journal article" date="2011" name="Stand. Genomic Sci.">
        <title>Complete genome sequence of Marivirga tractuosa type strain (H-43).</title>
        <authorList>
            <person name="Pagani I."/>
            <person name="Chertkov O."/>
            <person name="Lapidus A."/>
            <person name="Lucas S."/>
            <person name="Del Rio T.G."/>
            <person name="Tice H."/>
            <person name="Copeland A."/>
            <person name="Cheng J.F."/>
            <person name="Nolan M."/>
            <person name="Saunders E."/>
            <person name="Pitluck S."/>
            <person name="Held B."/>
            <person name="Goodwin L."/>
            <person name="Liolios K."/>
            <person name="Ovchinikova G."/>
            <person name="Ivanova N."/>
            <person name="Mavromatis K."/>
            <person name="Pati A."/>
            <person name="Chen A."/>
            <person name="Palaniappan K."/>
            <person name="Land M."/>
            <person name="Hauser L."/>
            <person name="Jeffries C.D."/>
            <person name="Detter J.C."/>
            <person name="Han C."/>
            <person name="Tapia R."/>
            <person name="Ngatchou-Djao O.D."/>
            <person name="Rohde M."/>
            <person name="Goker M."/>
            <person name="Spring S."/>
            <person name="Sikorski J."/>
            <person name="Woyke T."/>
            <person name="Bristow J."/>
            <person name="Eisen J.A."/>
            <person name="Markowitz V."/>
            <person name="Hugenholtz P."/>
            <person name="Klenk H.P."/>
            <person name="Kyrpides N.C."/>
        </authorList>
    </citation>
    <scope>NUCLEOTIDE SEQUENCE [LARGE SCALE GENOMIC DNA]</scope>
    <source>
        <strain evidence="3">ATCC 23168 / DSM 4126 / NBRC 15989 / NCIMB 1408 / VKM B-1430 / H-43</strain>
    </source>
</reference>
<organism evidence="2 3">
    <name type="scientific">Marivirga tractuosa (strain ATCC 23168 / DSM 4126 / NBRC 15989 / NCIMB 1408 / VKM B-1430 / H-43)</name>
    <name type="common">Microscilla tractuosa</name>
    <name type="synonym">Flexibacter tractuosus</name>
    <dbReference type="NCBI Taxonomy" id="643867"/>
    <lineage>
        <taxon>Bacteria</taxon>
        <taxon>Pseudomonadati</taxon>
        <taxon>Bacteroidota</taxon>
        <taxon>Cytophagia</taxon>
        <taxon>Cytophagales</taxon>
        <taxon>Marivirgaceae</taxon>
        <taxon>Marivirga</taxon>
    </lineage>
</organism>